<dbReference type="RefSeq" id="WP_213235856.1">
    <property type="nucleotide sequence ID" value="NZ_JAHBCL010000007.1"/>
</dbReference>
<reference evidence="2 3" key="1">
    <citation type="submission" date="2021-05" db="EMBL/GenBank/DDBJ databases">
        <title>Fusibacter ferrireducens sp. nov., an anaerobic, sulfur- and Fe-reducing bacterium isolated from the mangrove sediment.</title>
        <authorList>
            <person name="Qiu D."/>
        </authorList>
    </citation>
    <scope>NUCLEOTIDE SEQUENCE [LARGE SCALE GENOMIC DNA]</scope>
    <source>
        <strain evidence="2 3">DSM 12116</strain>
    </source>
</reference>
<dbReference type="Proteomes" id="UP000746471">
    <property type="component" value="Unassembled WGS sequence"/>
</dbReference>
<proteinExistence type="predicted"/>
<sequence>MSECKNLAGCSFVNCCEEYKKTTGVNGFINMYCRGARMEECVRLRLCDTVGKQVVPKNMMPNGYPLPGTTKEGWSKEAVSPKQYLEK</sequence>
<accession>A0ABS5PNZ8</accession>
<name>A0ABS5PNZ8_9FIRM</name>
<evidence type="ECO:0000313" key="3">
    <source>
        <dbReference type="Proteomes" id="UP000746471"/>
    </source>
</evidence>
<keyword evidence="3" id="KW-1185">Reference proteome</keyword>
<evidence type="ECO:0000256" key="1">
    <source>
        <dbReference type="SAM" id="MobiDB-lite"/>
    </source>
</evidence>
<gene>
    <name evidence="2" type="ORF">KHM83_05245</name>
</gene>
<comment type="caution">
    <text evidence="2">The sequence shown here is derived from an EMBL/GenBank/DDBJ whole genome shotgun (WGS) entry which is preliminary data.</text>
</comment>
<protein>
    <submittedName>
        <fullName evidence="2">Uncharacterized protein</fullName>
    </submittedName>
</protein>
<organism evidence="2 3">
    <name type="scientific">Fusibacter paucivorans</name>
    <dbReference type="NCBI Taxonomy" id="76009"/>
    <lineage>
        <taxon>Bacteria</taxon>
        <taxon>Bacillati</taxon>
        <taxon>Bacillota</taxon>
        <taxon>Clostridia</taxon>
        <taxon>Eubacteriales</taxon>
        <taxon>Eubacteriales Family XII. Incertae Sedis</taxon>
        <taxon>Fusibacter</taxon>
    </lineage>
</organism>
<feature type="region of interest" description="Disordered" evidence="1">
    <location>
        <begin position="61"/>
        <end position="87"/>
    </location>
</feature>
<dbReference type="EMBL" id="JAHBCL010000007">
    <property type="protein sequence ID" value="MBS7526071.1"/>
    <property type="molecule type" value="Genomic_DNA"/>
</dbReference>
<evidence type="ECO:0000313" key="2">
    <source>
        <dbReference type="EMBL" id="MBS7526071.1"/>
    </source>
</evidence>